<evidence type="ECO:0000313" key="3">
    <source>
        <dbReference type="WBParaSite" id="ALUE_0002182901-mRNA-1"/>
    </source>
</evidence>
<sequence length="134" mass="15254">MYAILSQVGLKTALIRLLQEIFSAMLPDIIRILTTTTESMVNKMRHEIGLPSNDVTLRRLRTNKRNPRCRKTKRSMAFIGVHAAAGTDEQQRADVDSLWLRRTELFERGRSADGDVSDGSFKPGKPPSHKRCFR</sequence>
<evidence type="ECO:0000256" key="1">
    <source>
        <dbReference type="SAM" id="MobiDB-lite"/>
    </source>
</evidence>
<dbReference type="Proteomes" id="UP000036681">
    <property type="component" value="Unplaced"/>
</dbReference>
<dbReference type="WBParaSite" id="ALUE_0002182901-mRNA-1">
    <property type="protein sequence ID" value="ALUE_0002182901-mRNA-1"/>
    <property type="gene ID" value="ALUE_0002182901"/>
</dbReference>
<evidence type="ECO:0000313" key="2">
    <source>
        <dbReference type="Proteomes" id="UP000036681"/>
    </source>
</evidence>
<dbReference type="AlphaFoldDB" id="A0A0M3ISV1"/>
<organism evidence="2 3">
    <name type="scientific">Ascaris lumbricoides</name>
    <name type="common">Giant roundworm</name>
    <dbReference type="NCBI Taxonomy" id="6252"/>
    <lineage>
        <taxon>Eukaryota</taxon>
        <taxon>Metazoa</taxon>
        <taxon>Ecdysozoa</taxon>
        <taxon>Nematoda</taxon>
        <taxon>Chromadorea</taxon>
        <taxon>Rhabditida</taxon>
        <taxon>Spirurina</taxon>
        <taxon>Ascaridomorpha</taxon>
        <taxon>Ascaridoidea</taxon>
        <taxon>Ascarididae</taxon>
        <taxon>Ascaris</taxon>
    </lineage>
</organism>
<proteinExistence type="predicted"/>
<accession>A0A0M3ISV1</accession>
<name>A0A0M3ISV1_ASCLU</name>
<feature type="region of interest" description="Disordered" evidence="1">
    <location>
        <begin position="110"/>
        <end position="134"/>
    </location>
</feature>
<protein>
    <submittedName>
        <fullName evidence="3">Uncharacterized protein</fullName>
    </submittedName>
</protein>
<reference evidence="3" key="1">
    <citation type="submission" date="2017-02" db="UniProtKB">
        <authorList>
            <consortium name="WormBaseParasite"/>
        </authorList>
    </citation>
    <scope>IDENTIFICATION</scope>
</reference>
<keyword evidence="2" id="KW-1185">Reference proteome</keyword>